<evidence type="ECO:0000256" key="11">
    <source>
        <dbReference type="ARBA" id="ARBA00022917"/>
    </source>
</evidence>
<evidence type="ECO:0000256" key="1">
    <source>
        <dbReference type="ARBA" id="ARBA00008226"/>
    </source>
</evidence>
<evidence type="ECO:0000256" key="15">
    <source>
        <dbReference type="SAM" id="MobiDB-lite"/>
    </source>
</evidence>
<comment type="similarity">
    <text evidence="1">Belongs to the class-II aminoacyl-tRNA synthetase family.</text>
</comment>
<dbReference type="GO" id="GO:0005524">
    <property type="term" value="F:ATP binding"/>
    <property type="evidence" value="ECO:0007669"/>
    <property type="project" value="UniProtKB-KW"/>
</dbReference>
<dbReference type="SUPFAM" id="SSF52954">
    <property type="entry name" value="Class II aaRS ABD-related"/>
    <property type="match status" value="1"/>
</dbReference>
<keyword evidence="11" id="KW-0648">Protein biosynthesis</keyword>
<dbReference type="FunFam" id="3.40.50.800:FF:000001">
    <property type="entry name" value="Threonine--tRNA ligase"/>
    <property type="match status" value="1"/>
</dbReference>
<keyword evidence="8" id="KW-0862">Zinc</keyword>
<evidence type="ECO:0000256" key="2">
    <source>
        <dbReference type="ARBA" id="ARBA00013163"/>
    </source>
</evidence>
<dbReference type="InterPro" id="IPR012947">
    <property type="entry name" value="tRNA_SAD"/>
</dbReference>
<keyword evidence="3" id="KW-0963">Cytoplasm</keyword>
<comment type="catalytic activity">
    <reaction evidence="14">
        <text>tRNA(Thr) + L-threonine + ATP = L-threonyl-tRNA(Thr) + AMP + diphosphate + H(+)</text>
        <dbReference type="Rhea" id="RHEA:24624"/>
        <dbReference type="Rhea" id="RHEA-COMP:9670"/>
        <dbReference type="Rhea" id="RHEA-COMP:9704"/>
        <dbReference type="ChEBI" id="CHEBI:15378"/>
        <dbReference type="ChEBI" id="CHEBI:30616"/>
        <dbReference type="ChEBI" id="CHEBI:33019"/>
        <dbReference type="ChEBI" id="CHEBI:57926"/>
        <dbReference type="ChEBI" id="CHEBI:78442"/>
        <dbReference type="ChEBI" id="CHEBI:78534"/>
        <dbReference type="ChEBI" id="CHEBI:456215"/>
        <dbReference type="EC" id="6.1.1.3"/>
    </reaction>
</comment>
<dbReference type="NCBIfam" id="TIGR00418">
    <property type="entry name" value="thrS"/>
    <property type="match status" value="1"/>
</dbReference>
<keyword evidence="9" id="KW-0067">ATP-binding</keyword>
<evidence type="ECO:0000256" key="9">
    <source>
        <dbReference type="ARBA" id="ARBA00022840"/>
    </source>
</evidence>
<dbReference type="InterPro" id="IPR002314">
    <property type="entry name" value="aa-tRNA-synt_IIb"/>
</dbReference>
<organism evidence="17">
    <name type="scientific">bioreactor metagenome</name>
    <dbReference type="NCBI Taxonomy" id="1076179"/>
    <lineage>
        <taxon>unclassified sequences</taxon>
        <taxon>metagenomes</taxon>
        <taxon>ecological metagenomes</taxon>
    </lineage>
</organism>
<dbReference type="EC" id="6.1.1.3" evidence="2"/>
<name>A0A644WA34_9ZZZZ</name>
<evidence type="ECO:0000256" key="10">
    <source>
        <dbReference type="ARBA" id="ARBA00022884"/>
    </source>
</evidence>
<evidence type="ECO:0000256" key="13">
    <source>
        <dbReference type="ARBA" id="ARBA00031900"/>
    </source>
</evidence>
<dbReference type="SUPFAM" id="SSF55186">
    <property type="entry name" value="ThrRS/AlaRS common domain"/>
    <property type="match status" value="1"/>
</dbReference>
<dbReference type="Gene3D" id="3.30.930.10">
    <property type="entry name" value="Bira Bifunctional Protein, Domain 2"/>
    <property type="match status" value="1"/>
</dbReference>
<dbReference type="PRINTS" id="PR01047">
    <property type="entry name" value="TRNASYNTHTHR"/>
</dbReference>
<dbReference type="GO" id="GO:0000049">
    <property type="term" value="F:tRNA binding"/>
    <property type="evidence" value="ECO:0007669"/>
    <property type="project" value="UniProtKB-KW"/>
</dbReference>
<dbReference type="InterPro" id="IPR018163">
    <property type="entry name" value="Thr/Ala-tRNA-synth_IIc_edit"/>
</dbReference>
<dbReference type="SMART" id="SM00863">
    <property type="entry name" value="tRNA_SAD"/>
    <property type="match status" value="1"/>
</dbReference>
<dbReference type="EMBL" id="VSSQ01000724">
    <property type="protein sequence ID" value="MPM00341.1"/>
    <property type="molecule type" value="Genomic_DNA"/>
</dbReference>
<dbReference type="Gene3D" id="3.40.50.800">
    <property type="entry name" value="Anticodon-binding domain"/>
    <property type="match status" value="1"/>
</dbReference>
<evidence type="ECO:0000256" key="5">
    <source>
        <dbReference type="ARBA" id="ARBA00022598"/>
    </source>
</evidence>
<evidence type="ECO:0000256" key="14">
    <source>
        <dbReference type="ARBA" id="ARBA00049515"/>
    </source>
</evidence>
<feature type="region of interest" description="Disordered" evidence="15">
    <location>
        <begin position="595"/>
        <end position="615"/>
    </location>
</feature>
<dbReference type="GO" id="GO:0005737">
    <property type="term" value="C:cytoplasm"/>
    <property type="evidence" value="ECO:0007669"/>
    <property type="project" value="InterPro"/>
</dbReference>
<dbReference type="PANTHER" id="PTHR11451">
    <property type="entry name" value="THREONINE-TRNA LIGASE"/>
    <property type="match status" value="1"/>
</dbReference>
<keyword evidence="4" id="KW-0820">tRNA-binding</keyword>
<dbReference type="FunFam" id="3.30.54.20:FF:000002">
    <property type="entry name" value="Threonine--tRNA ligase"/>
    <property type="match status" value="1"/>
</dbReference>
<dbReference type="CDD" id="cd00771">
    <property type="entry name" value="ThrRS_core"/>
    <property type="match status" value="1"/>
</dbReference>
<keyword evidence="10" id="KW-0694">RNA-binding</keyword>
<evidence type="ECO:0000256" key="3">
    <source>
        <dbReference type="ARBA" id="ARBA00022490"/>
    </source>
</evidence>
<dbReference type="InterPro" id="IPR036621">
    <property type="entry name" value="Anticodon-bd_dom_sf"/>
</dbReference>
<evidence type="ECO:0000256" key="7">
    <source>
        <dbReference type="ARBA" id="ARBA00022741"/>
    </source>
</evidence>
<dbReference type="Pfam" id="PF00587">
    <property type="entry name" value="tRNA-synt_2b"/>
    <property type="match status" value="1"/>
</dbReference>
<accession>A0A644WA34</accession>
<keyword evidence="6" id="KW-0479">Metal-binding</keyword>
<evidence type="ECO:0000313" key="17">
    <source>
        <dbReference type="EMBL" id="MPM00341.1"/>
    </source>
</evidence>
<keyword evidence="7" id="KW-0547">Nucleotide-binding</keyword>
<gene>
    <name evidence="17" type="primary">thrZ_7</name>
    <name evidence="17" type="ORF">SDC9_46565</name>
</gene>
<dbReference type="HAMAP" id="MF_00184">
    <property type="entry name" value="Thr_tRNA_synth"/>
    <property type="match status" value="1"/>
</dbReference>
<reference evidence="17" key="1">
    <citation type="submission" date="2019-08" db="EMBL/GenBank/DDBJ databases">
        <authorList>
            <person name="Kucharzyk K."/>
            <person name="Murdoch R.W."/>
            <person name="Higgins S."/>
            <person name="Loffler F."/>
        </authorList>
    </citation>
    <scope>NUCLEOTIDE SEQUENCE</scope>
</reference>
<evidence type="ECO:0000256" key="6">
    <source>
        <dbReference type="ARBA" id="ARBA00022723"/>
    </source>
</evidence>
<dbReference type="SUPFAM" id="SSF55681">
    <property type="entry name" value="Class II aaRS and biotin synthetases"/>
    <property type="match status" value="1"/>
</dbReference>
<dbReference type="AlphaFoldDB" id="A0A644WA34"/>
<comment type="caution">
    <text evidence="17">The sequence shown here is derived from an EMBL/GenBank/DDBJ whole genome shotgun (WGS) entry which is preliminary data.</text>
</comment>
<dbReference type="Gene3D" id="3.30.54.20">
    <property type="match status" value="1"/>
</dbReference>
<dbReference type="GO" id="GO:0004829">
    <property type="term" value="F:threonine-tRNA ligase activity"/>
    <property type="evidence" value="ECO:0007669"/>
    <property type="project" value="UniProtKB-EC"/>
</dbReference>
<dbReference type="PANTHER" id="PTHR11451:SF44">
    <property type="entry name" value="THREONINE--TRNA LIGASE, CHLOROPLASTIC_MITOCHONDRIAL 2"/>
    <property type="match status" value="1"/>
</dbReference>
<keyword evidence="5 17" id="KW-0436">Ligase</keyword>
<dbReference type="GO" id="GO:0006435">
    <property type="term" value="P:threonyl-tRNA aminoacylation"/>
    <property type="evidence" value="ECO:0007669"/>
    <property type="project" value="InterPro"/>
</dbReference>
<dbReference type="CDD" id="cd00860">
    <property type="entry name" value="ThrRS_anticodon"/>
    <property type="match status" value="1"/>
</dbReference>
<evidence type="ECO:0000259" key="16">
    <source>
        <dbReference type="PROSITE" id="PS50862"/>
    </source>
</evidence>
<dbReference type="Pfam" id="PF07973">
    <property type="entry name" value="tRNA_SAD"/>
    <property type="match status" value="1"/>
</dbReference>
<dbReference type="PROSITE" id="PS50862">
    <property type="entry name" value="AA_TRNA_LIGASE_II"/>
    <property type="match status" value="1"/>
</dbReference>
<feature type="compositionally biased region" description="Basic and acidic residues" evidence="15">
    <location>
        <begin position="595"/>
        <end position="609"/>
    </location>
</feature>
<evidence type="ECO:0000256" key="8">
    <source>
        <dbReference type="ARBA" id="ARBA00022833"/>
    </source>
</evidence>
<keyword evidence="12" id="KW-0030">Aminoacyl-tRNA synthetase</keyword>
<dbReference type="InterPro" id="IPR006195">
    <property type="entry name" value="aa-tRNA-synth_II"/>
</dbReference>
<evidence type="ECO:0000256" key="4">
    <source>
        <dbReference type="ARBA" id="ARBA00022555"/>
    </source>
</evidence>
<dbReference type="InterPro" id="IPR045864">
    <property type="entry name" value="aa-tRNA-synth_II/BPL/LPL"/>
</dbReference>
<dbReference type="FunFam" id="3.30.980.10:FF:000005">
    <property type="entry name" value="Threonyl-tRNA synthetase, mitochondrial"/>
    <property type="match status" value="1"/>
</dbReference>
<evidence type="ECO:0000256" key="12">
    <source>
        <dbReference type="ARBA" id="ARBA00023146"/>
    </source>
</evidence>
<dbReference type="InterPro" id="IPR004154">
    <property type="entry name" value="Anticodon-bd"/>
</dbReference>
<protein>
    <recommendedName>
        <fullName evidence="2">threonine--tRNA ligase</fullName>
        <ecNumber evidence="2">6.1.1.3</ecNumber>
    </recommendedName>
    <alternativeName>
        <fullName evidence="13">Threonyl-tRNA synthetase</fullName>
    </alternativeName>
</protein>
<dbReference type="InterPro" id="IPR047246">
    <property type="entry name" value="ThrRS_anticodon"/>
</dbReference>
<dbReference type="InterPro" id="IPR002320">
    <property type="entry name" value="Thr-tRNA-ligase_IIa"/>
</dbReference>
<dbReference type="Pfam" id="PF03129">
    <property type="entry name" value="HGTP_anticodon"/>
    <property type="match status" value="1"/>
</dbReference>
<feature type="domain" description="Aminoacyl-transfer RNA synthetases class-II family profile" evidence="16">
    <location>
        <begin position="262"/>
        <end position="529"/>
    </location>
</feature>
<dbReference type="FunFam" id="3.30.930.10:FF:000002">
    <property type="entry name" value="Threonine--tRNA ligase"/>
    <property type="match status" value="1"/>
</dbReference>
<dbReference type="InterPro" id="IPR033728">
    <property type="entry name" value="ThrRS_core"/>
</dbReference>
<sequence length="632" mass="71892">MYELKEPGGKSVCLSSGTAGEALEKLGLKGGAVAAMLNGRAVDLTAEIGESGDITPIAADSEEGLDILRHSAAHLMAQAVSELYPGTRYGVGPSIKDGFYYDMEIPGGITEEDLPKIEKEMRRLAKRAIPVERREMTGEEALAYFREKDDPYKVEIISELEEDHVSLYFQGDYADLCRGPHVPNTSWVKHFRLLSVAGAYWRGDEKNIMLTRVYGTAFAAEEALEAYIRRMEEAKSRDHRRLGRELDLFSLQNEGPGFPFFHPKGMVIMNCLVDFWKKEHTKRGYSEIRTPLILDRDLWIRSGHWDHYRENMYFTEIDEQPFAIKPMNCPGGMLVYKTQLRSYRDLPMRMAELGVVHRHERSGVLHGLMRVRCFTQDDAHLYCRPDQVKDEIIGIMKLCDYIYRDVFGFRYTMELSTRPENSMGSEEQWAIAENALKQALEETGSEYRLNAGDGAFYGPKIDFHLEDCIGRTWQCGTIQLDFQMPEKFDLTYVGADGKEHRPVMLHRTVLGSLERFFGILVENFAGSFPYWIAPVQVRILPVSGEFADYAGTVAAELRASGIRVEVDERDEKLGKKIRDAQTQKIPYMVVVGEKERESGGVAPRERSRGDLGSMSMKQFREVLAEEFNPLKS</sequence>
<dbReference type="GO" id="GO:0046872">
    <property type="term" value="F:metal ion binding"/>
    <property type="evidence" value="ECO:0007669"/>
    <property type="project" value="UniProtKB-KW"/>
</dbReference>
<dbReference type="Gene3D" id="3.30.980.10">
    <property type="entry name" value="Threonyl-trna Synthetase, Chain A, domain 2"/>
    <property type="match status" value="1"/>
</dbReference>
<proteinExistence type="inferred from homology"/>